<feature type="compositionally biased region" description="Acidic residues" evidence="9">
    <location>
        <begin position="717"/>
        <end position="726"/>
    </location>
</feature>
<feature type="compositionally biased region" description="Basic residues" evidence="9">
    <location>
        <begin position="790"/>
        <end position="803"/>
    </location>
</feature>
<gene>
    <name evidence="11" type="ORF">QBC46DRAFT_382940</name>
</gene>
<dbReference type="GO" id="GO:0003727">
    <property type="term" value="F:single-stranded RNA binding"/>
    <property type="evidence" value="ECO:0007669"/>
    <property type="project" value="TreeGrafter"/>
</dbReference>
<feature type="domain" description="HRDC" evidence="10">
    <location>
        <begin position="454"/>
        <end position="534"/>
    </location>
</feature>
<dbReference type="InterPro" id="IPR002121">
    <property type="entry name" value="HRDC_dom"/>
</dbReference>
<dbReference type="GO" id="GO:0000175">
    <property type="term" value="F:3'-5'-RNA exonuclease activity"/>
    <property type="evidence" value="ECO:0007669"/>
    <property type="project" value="InterPro"/>
</dbReference>
<dbReference type="Gene3D" id="1.10.150.80">
    <property type="entry name" value="HRDC domain"/>
    <property type="match status" value="1"/>
</dbReference>
<dbReference type="GO" id="GO:0005730">
    <property type="term" value="C:nucleolus"/>
    <property type="evidence" value="ECO:0007669"/>
    <property type="project" value="TreeGrafter"/>
</dbReference>
<evidence type="ECO:0000256" key="9">
    <source>
        <dbReference type="SAM" id="MobiDB-lite"/>
    </source>
</evidence>
<dbReference type="GO" id="GO:0071040">
    <property type="term" value="P:nuclear polyadenylation-dependent antisense transcript catabolic process"/>
    <property type="evidence" value="ECO:0007669"/>
    <property type="project" value="TreeGrafter"/>
</dbReference>
<feature type="region of interest" description="Disordered" evidence="9">
    <location>
        <begin position="152"/>
        <end position="173"/>
    </location>
</feature>
<dbReference type="PANTHER" id="PTHR12124">
    <property type="entry name" value="POLYMYOSITIS/SCLERODERMA AUTOANTIGEN-RELATED"/>
    <property type="match status" value="1"/>
</dbReference>
<dbReference type="AlphaFoldDB" id="A0AAN6N8W2"/>
<evidence type="ECO:0000256" key="2">
    <source>
        <dbReference type="ARBA" id="ARBA00022552"/>
    </source>
</evidence>
<dbReference type="SUPFAM" id="SSF47819">
    <property type="entry name" value="HRDC-like"/>
    <property type="match status" value="1"/>
</dbReference>
<feature type="compositionally biased region" description="Acidic residues" evidence="9">
    <location>
        <begin position="663"/>
        <end position="695"/>
    </location>
</feature>
<keyword evidence="2" id="KW-0698">rRNA processing</keyword>
<dbReference type="InterPro" id="IPR036397">
    <property type="entry name" value="RNaseH_sf"/>
</dbReference>
<dbReference type="GO" id="GO:0000467">
    <property type="term" value="P:exonucleolytic trimming to generate mature 3'-end of 5.8S rRNA from tricistronic rRNA transcript (SSU-rRNA, 5.8S rRNA, LSU-rRNA)"/>
    <property type="evidence" value="ECO:0007669"/>
    <property type="project" value="InterPro"/>
</dbReference>
<dbReference type="Pfam" id="PF01612">
    <property type="entry name" value="DNA_pol_A_exo1"/>
    <property type="match status" value="1"/>
</dbReference>
<dbReference type="SMART" id="SM00474">
    <property type="entry name" value="35EXOc"/>
    <property type="match status" value="1"/>
</dbReference>
<evidence type="ECO:0000256" key="6">
    <source>
        <dbReference type="ARBA" id="ARBA00022839"/>
    </source>
</evidence>
<keyword evidence="3" id="KW-0540">Nuclease</keyword>
<dbReference type="GO" id="GO:0071044">
    <property type="term" value="P:histone mRNA catabolic process"/>
    <property type="evidence" value="ECO:0007669"/>
    <property type="project" value="TreeGrafter"/>
</dbReference>
<sequence>MDPSQDFKALRERIQGALVSTTRTVNRLANEDLEFQRTVYPSVSSQLDQKSERLFKLANGLLKSAGNAVGHSVSSVASLEDADDIDNNWRGILDVVDSLLEKTDTCLDEYTGLIKRKNAPTAESAPAPKKAKTSDRLEWSMKRANILKPQNAFDRKPDNFETGPWKPLLSTKPHAKTPLEESMVTFTDENENTQYRHPYENEILNMQYPQAAYEKREPIMYEPVETTSAIWVDTYEGVLEMLDELKKAKEIALDLEHHDFRTYTGLLSLMQISTRDKDWIVDTLVPWRHKLEVLNEVFADPSIVKVLHGAFMDIIWLQRDLGLYVVGLFDTHHASDLLGYAGRSLAFLLKKFADFDADKKYQLADWRIRPLPEEMFYYARSDTHYLLYIYDMIRNELVERSDRSNPENDLIERVIQKSKEVSLQRYENPGYDSETGLGARGWYNTLAKSPTLFNSEQFAVYKAVHSWRNDLARREDESPMFVMSQQVLADVARMLPTDKKALWSLLSGNAKALKVHLDELFELIQEAKAKGQNGPTMMDFFRASYETSSVVPKAADTKAKTAVNTDVDMPDVTELRSTRSQLWGNMPLSSVWDGSSKKAPADSEDKLEIVLPYHQFTQITAEMPAQQPQQAEPEPAEPAADVEMQENQEFTLKAGRKRKSEERDAESEEEESESGSEAECGSESESESEDKESSEEASAPNSGAEDQQKDVQGGTEDFIEMEDDEEPTRAEVRAANQAKHAALTDKPKFKRIDGKMANVERGRHSKVAGKKEHKQAQQQSRVQEKETAKLARRQRKLAQRRQRKAEQKAKQKDEGEQKPFDYSKAASVLHAPKTNSGGGRGGGGGSGGRGGGNGGRGGKGKAPFDPYAKQQGEGPKGVRNRNYERAGRSATFKK</sequence>
<dbReference type="GO" id="GO:0071037">
    <property type="term" value="P:nuclear polyadenylation-dependent snRNA catabolic process"/>
    <property type="evidence" value="ECO:0007669"/>
    <property type="project" value="TreeGrafter"/>
</dbReference>
<dbReference type="GO" id="GO:0000176">
    <property type="term" value="C:nuclear exosome (RNase complex)"/>
    <property type="evidence" value="ECO:0007669"/>
    <property type="project" value="InterPro"/>
</dbReference>
<dbReference type="EMBL" id="MU853784">
    <property type="protein sequence ID" value="KAK3941334.1"/>
    <property type="molecule type" value="Genomic_DNA"/>
</dbReference>
<feature type="region of interest" description="Disordered" evidence="9">
    <location>
        <begin position="651"/>
        <end position="894"/>
    </location>
</feature>
<evidence type="ECO:0000256" key="3">
    <source>
        <dbReference type="ARBA" id="ARBA00022722"/>
    </source>
</evidence>
<evidence type="ECO:0000256" key="1">
    <source>
        <dbReference type="ARBA" id="ARBA00004123"/>
    </source>
</evidence>
<dbReference type="Pfam" id="PF00570">
    <property type="entry name" value="HRDC"/>
    <property type="match status" value="1"/>
</dbReference>
<dbReference type="FunFam" id="1.10.150.80:FF:000001">
    <property type="entry name" value="Putative exosome component 10"/>
    <property type="match status" value="1"/>
</dbReference>
<dbReference type="InterPro" id="IPR010997">
    <property type="entry name" value="HRDC-like_sf"/>
</dbReference>
<keyword evidence="6 11" id="KW-0269">Exonuclease</keyword>
<dbReference type="InterPro" id="IPR012588">
    <property type="entry name" value="Exosome-assoc_fac_Rrp6_N"/>
</dbReference>
<dbReference type="GO" id="GO:0000166">
    <property type="term" value="F:nucleotide binding"/>
    <property type="evidence" value="ECO:0007669"/>
    <property type="project" value="InterPro"/>
</dbReference>
<dbReference type="GO" id="GO:0071038">
    <property type="term" value="P:TRAMP-dependent tRNA surveillance pathway"/>
    <property type="evidence" value="ECO:0007669"/>
    <property type="project" value="TreeGrafter"/>
</dbReference>
<dbReference type="GO" id="GO:0071039">
    <property type="term" value="P:nuclear polyadenylation-dependent CUT catabolic process"/>
    <property type="evidence" value="ECO:0007669"/>
    <property type="project" value="TreeGrafter"/>
</dbReference>
<dbReference type="GO" id="GO:0071035">
    <property type="term" value="P:nuclear polyadenylation-dependent rRNA catabolic process"/>
    <property type="evidence" value="ECO:0007669"/>
    <property type="project" value="TreeGrafter"/>
</dbReference>
<dbReference type="InterPro" id="IPR049559">
    <property type="entry name" value="Rrp6p-like_exo"/>
</dbReference>
<dbReference type="Proteomes" id="UP001303473">
    <property type="component" value="Unassembled WGS sequence"/>
</dbReference>
<evidence type="ECO:0000259" key="10">
    <source>
        <dbReference type="PROSITE" id="PS50967"/>
    </source>
</evidence>
<comment type="subcellular location">
    <subcellularLocation>
        <location evidence="1">Nucleus</location>
    </subcellularLocation>
</comment>
<keyword evidence="5" id="KW-0271">Exosome</keyword>
<feature type="compositionally biased region" description="Basic and acidic residues" evidence="9">
    <location>
        <begin position="742"/>
        <end position="762"/>
    </location>
</feature>
<dbReference type="Gene3D" id="3.30.420.10">
    <property type="entry name" value="Ribonuclease H-like superfamily/Ribonuclease H"/>
    <property type="match status" value="1"/>
</dbReference>
<keyword evidence="4" id="KW-0378">Hydrolase</keyword>
<accession>A0AAN6N8W2</accession>
<proteinExistence type="inferred from homology"/>
<evidence type="ECO:0000256" key="8">
    <source>
        <dbReference type="ARBA" id="ARBA00043957"/>
    </source>
</evidence>
<dbReference type="GO" id="GO:0071036">
    <property type="term" value="P:nuclear polyadenylation-dependent snoRNA catabolic process"/>
    <property type="evidence" value="ECO:0007669"/>
    <property type="project" value="TreeGrafter"/>
</dbReference>
<dbReference type="SMART" id="SM00341">
    <property type="entry name" value="HRDC"/>
    <property type="match status" value="1"/>
</dbReference>
<dbReference type="SUPFAM" id="SSF53098">
    <property type="entry name" value="Ribonuclease H-like"/>
    <property type="match status" value="1"/>
</dbReference>
<keyword evidence="7" id="KW-0539">Nucleus</keyword>
<feature type="compositionally biased region" description="Basic and acidic residues" evidence="9">
    <location>
        <begin position="804"/>
        <end position="821"/>
    </location>
</feature>
<reference evidence="12" key="1">
    <citation type="journal article" date="2023" name="Mol. Phylogenet. Evol.">
        <title>Genome-scale phylogeny and comparative genomics of the fungal order Sordariales.</title>
        <authorList>
            <person name="Hensen N."/>
            <person name="Bonometti L."/>
            <person name="Westerberg I."/>
            <person name="Brannstrom I.O."/>
            <person name="Guillou S."/>
            <person name="Cros-Aarteil S."/>
            <person name="Calhoun S."/>
            <person name="Haridas S."/>
            <person name="Kuo A."/>
            <person name="Mondo S."/>
            <person name="Pangilinan J."/>
            <person name="Riley R."/>
            <person name="LaButti K."/>
            <person name="Andreopoulos B."/>
            <person name="Lipzen A."/>
            <person name="Chen C."/>
            <person name="Yan M."/>
            <person name="Daum C."/>
            <person name="Ng V."/>
            <person name="Clum A."/>
            <person name="Steindorff A."/>
            <person name="Ohm R.A."/>
            <person name="Martin F."/>
            <person name="Silar P."/>
            <person name="Natvig D.O."/>
            <person name="Lalanne C."/>
            <person name="Gautier V."/>
            <person name="Ament-Velasquez S.L."/>
            <person name="Kruys A."/>
            <person name="Hutchinson M.I."/>
            <person name="Powell A.J."/>
            <person name="Barry K."/>
            <person name="Miller A.N."/>
            <person name="Grigoriev I.V."/>
            <person name="Debuchy R."/>
            <person name="Gladieux P."/>
            <person name="Hiltunen Thoren M."/>
            <person name="Johannesson H."/>
        </authorList>
    </citation>
    <scope>NUCLEOTIDE SEQUENCE [LARGE SCALE GENOMIC DNA]</scope>
    <source>
        <strain evidence="12">CBS 340.73</strain>
    </source>
</reference>
<evidence type="ECO:0000256" key="7">
    <source>
        <dbReference type="ARBA" id="ARBA00023242"/>
    </source>
</evidence>
<organism evidence="11 12">
    <name type="scientific">Diplogelasinospora grovesii</name>
    <dbReference type="NCBI Taxonomy" id="303347"/>
    <lineage>
        <taxon>Eukaryota</taxon>
        <taxon>Fungi</taxon>
        <taxon>Dikarya</taxon>
        <taxon>Ascomycota</taxon>
        <taxon>Pezizomycotina</taxon>
        <taxon>Sordariomycetes</taxon>
        <taxon>Sordariomycetidae</taxon>
        <taxon>Sordariales</taxon>
        <taxon>Diplogelasinosporaceae</taxon>
        <taxon>Diplogelasinospora</taxon>
    </lineage>
</organism>
<feature type="compositionally biased region" description="Basic residues" evidence="9">
    <location>
        <begin position="763"/>
        <end position="773"/>
    </location>
</feature>
<evidence type="ECO:0000256" key="4">
    <source>
        <dbReference type="ARBA" id="ARBA00022801"/>
    </source>
</evidence>
<dbReference type="InterPro" id="IPR002562">
    <property type="entry name" value="3'-5'_exonuclease_dom"/>
</dbReference>
<dbReference type="GO" id="GO:0071051">
    <property type="term" value="P:poly(A)-dependent snoRNA 3'-end processing"/>
    <property type="evidence" value="ECO:0007669"/>
    <property type="project" value="TreeGrafter"/>
</dbReference>
<dbReference type="PANTHER" id="PTHR12124:SF47">
    <property type="entry name" value="EXOSOME COMPONENT 10"/>
    <property type="match status" value="1"/>
</dbReference>
<dbReference type="InterPro" id="IPR044876">
    <property type="entry name" value="HRDC_dom_sf"/>
</dbReference>
<dbReference type="InterPro" id="IPR012337">
    <property type="entry name" value="RNaseH-like_sf"/>
</dbReference>
<evidence type="ECO:0000313" key="12">
    <source>
        <dbReference type="Proteomes" id="UP001303473"/>
    </source>
</evidence>
<dbReference type="FunFam" id="3.30.420.10:FF:000059">
    <property type="entry name" value="Exosome complex exonuclease Rrp6"/>
    <property type="match status" value="1"/>
</dbReference>
<keyword evidence="12" id="KW-1185">Reference proteome</keyword>
<protein>
    <submittedName>
        <fullName evidence="11">Exosome complex exonuclease rrp6</fullName>
    </submittedName>
</protein>
<evidence type="ECO:0000256" key="5">
    <source>
        <dbReference type="ARBA" id="ARBA00022835"/>
    </source>
</evidence>
<feature type="compositionally biased region" description="Gly residues" evidence="9">
    <location>
        <begin position="836"/>
        <end position="857"/>
    </location>
</feature>
<name>A0AAN6N8W2_9PEZI</name>
<dbReference type="PROSITE" id="PS50967">
    <property type="entry name" value="HRDC"/>
    <property type="match status" value="1"/>
</dbReference>
<dbReference type="InterPro" id="IPR045092">
    <property type="entry name" value="Rrp6-like"/>
</dbReference>
<dbReference type="CDD" id="cd06147">
    <property type="entry name" value="Rrp6p_like_exo"/>
    <property type="match status" value="1"/>
</dbReference>
<comment type="caution">
    <text evidence="11">The sequence shown here is derived from an EMBL/GenBank/DDBJ whole genome shotgun (WGS) entry which is preliminary data.</text>
</comment>
<comment type="similarity">
    <text evidence="8">Belongs to the exosome component 10/RRP6 family.</text>
</comment>
<dbReference type="Pfam" id="PF08066">
    <property type="entry name" value="PMC2NT"/>
    <property type="match status" value="1"/>
</dbReference>
<evidence type="ECO:0000313" key="11">
    <source>
        <dbReference type="EMBL" id="KAK3941334.1"/>
    </source>
</evidence>